<keyword evidence="2 7" id="KW-0813">Transport</keyword>
<evidence type="ECO:0000256" key="2">
    <source>
        <dbReference type="ARBA" id="ARBA00022448"/>
    </source>
</evidence>
<proteinExistence type="inferred from homology"/>
<keyword evidence="5 7" id="KW-1133">Transmembrane helix</keyword>
<evidence type="ECO:0000256" key="5">
    <source>
        <dbReference type="ARBA" id="ARBA00022989"/>
    </source>
</evidence>
<accession>A0A0R3C2W5</accession>
<reference evidence="10 12" key="2">
    <citation type="submission" date="2016-08" db="EMBL/GenBank/DDBJ databases">
        <authorList>
            <person name="Seilhamer J.J."/>
        </authorList>
    </citation>
    <scope>NUCLEOTIDE SEQUENCE [LARGE SCALE GENOMIC DNA]</scope>
    <source>
        <strain evidence="10 12">CCBAU 10071</strain>
    </source>
</reference>
<dbReference type="InterPro" id="IPR000515">
    <property type="entry name" value="MetI-like"/>
</dbReference>
<dbReference type="GO" id="GO:0005886">
    <property type="term" value="C:plasma membrane"/>
    <property type="evidence" value="ECO:0007669"/>
    <property type="project" value="UniProtKB-SubCell"/>
</dbReference>
<dbReference type="AlphaFoldDB" id="A0A0R3C2W5"/>
<keyword evidence="4 7" id="KW-0812">Transmembrane</keyword>
<dbReference type="PROSITE" id="PS50928">
    <property type="entry name" value="ABC_TM1"/>
    <property type="match status" value="1"/>
</dbReference>
<evidence type="ECO:0000313" key="12">
    <source>
        <dbReference type="Proteomes" id="UP000183174"/>
    </source>
</evidence>
<evidence type="ECO:0000256" key="4">
    <source>
        <dbReference type="ARBA" id="ARBA00022692"/>
    </source>
</evidence>
<dbReference type="RefSeq" id="WP_036022472.1">
    <property type="nucleotide sequence ID" value="NZ_CP104173.1"/>
</dbReference>
<dbReference type="OrthoDB" id="9815445at2"/>
<feature type="transmembrane region" description="Helical" evidence="7">
    <location>
        <begin position="143"/>
        <end position="168"/>
    </location>
</feature>
<sequence>MTDLPTSRIDLKAVLHSSAPTVAKDDHSEGMSYLQSVPRRLVTLYLPLAIIVVVLLFPFYWMALTSVKPDEQLLDLDKYNPFWTWNPTFKHFHKLLFESYYPYWLWNTMYVAICATVLSIIASVFAAYAIVRLRYKGANLVGGLIFLAYLVPPSILFIPLATVVYQYGLFDSPLALILTYPTILIPFSTWLLMGYFKTIPFELEECALIDGASRWQILIKIVVPLAIPGLISAFIFCFTLCWNEFIYALTFLQSTSNKTVPVAIVNEFVDGDIYRWGSLMAGALAGSLPLVILYAFFVEHYVSAMTGAVKE</sequence>
<dbReference type="PANTHER" id="PTHR32243:SF18">
    <property type="entry name" value="INNER MEMBRANE ABC TRANSPORTER PERMEASE PROTEIN YCJP"/>
    <property type="match status" value="1"/>
</dbReference>
<gene>
    <name evidence="9" type="ORF">AOQ72_28340</name>
    <name evidence="10" type="ORF">GA0061099_1004309</name>
</gene>
<reference evidence="9 11" key="1">
    <citation type="submission" date="2015-09" db="EMBL/GenBank/DDBJ databases">
        <title>Draft Genome Sequence of the Strain BR 3267 (Bradyrhizobium yuanmingense) recommended as inoculant for cowpea in Brazil.</title>
        <authorList>
            <person name="Simoes-Araujo J.L."/>
            <person name="Zilli J.E."/>
        </authorList>
    </citation>
    <scope>NUCLEOTIDE SEQUENCE [LARGE SCALE GENOMIC DNA]</scope>
    <source>
        <strain evidence="9 11">BR3267</strain>
    </source>
</reference>
<evidence type="ECO:0000256" key="7">
    <source>
        <dbReference type="RuleBase" id="RU363032"/>
    </source>
</evidence>
<evidence type="ECO:0000313" key="10">
    <source>
        <dbReference type="EMBL" id="SCB29368.1"/>
    </source>
</evidence>
<keyword evidence="6 7" id="KW-0472">Membrane</keyword>
<dbReference type="Pfam" id="PF00528">
    <property type="entry name" value="BPD_transp_1"/>
    <property type="match status" value="1"/>
</dbReference>
<dbReference type="CDD" id="cd06261">
    <property type="entry name" value="TM_PBP2"/>
    <property type="match status" value="1"/>
</dbReference>
<dbReference type="SUPFAM" id="SSF161098">
    <property type="entry name" value="MetI-like"/>
    <property type="match status" value="1"/>
</dbReference>
<feature type="transmembrane region" description="Helical" evidence="7">
    <location>
        <begin position="109"/>
        <end position="131"/>
    </location>
</feature>
<dbReference type="GO" id="GO:0055085">
    <property type="term" value="P:transmembrane transport"/>
    <property type="evidence" value="ECO:0007669"/>
    <property type="project" value="InterPro"/>
</dbReference>
<dbReference type="EMBL" id="LJYF01000031">
    <property type="protein sequence ID" value="KRP92121.1"/>
    <property type="molecule type" value="Genomic_DNA"/>
</dbReference>
<dbReference type="STRING" id="108015.GA0061099_1004309"/>
<feature type="domain" description="ABC transmembrane type-1" evidence="8">
    <location>
        <begin position="105"/>
        <end position="297"/>
    </location>
</feature>
<dbReference type="PANTHER" id="PTHR32243">
    <property type="entry name" value="MALTOSE TRANSPORT SYSTEM PERMEASE-RELATED"/>
    <property type="match status" value="1"/>
</dbReference>
<evidence type="ECO:0000313" key="9">
    <source>
        <dbReference type="EMBL" id="KRP92121.1"/>
    </source>
</evidence>
<evidence type="ECO:0000313" key="11">
    <source>
        <dbReference type="Proteomes" id="UP000051380"/>
    </source>
</evidence>
<dbReference type="InterPro" id="IPR050901">
    <property type="entry name" value="BP-dep_ABC_trans_perm"/>
</dbReference>
<keyword evidence="3" id="KW-1003">Cell membrane</keyword>
<dbReference type="GeneID" id="93176732"/>
<feature type="transmembrane region" description="Helical" evidence="7">
    <location>
        <begin position="41"/>
        <end position="63"/>
    </location>
</feature>
<protein>
    <submittedName>
        <fullName evidence="10">Carbohydrate ABC transporter membrane protein 2, CUT1 family</fullName>
    </submittedName>
    <submittedName>
        <fullName evidence="9">Sugar ABC transporter permease</fullName>
    </submittedName>
</protein>
<comment type="subcellular location">
    <subcellularLocation>
        <location evidence="1 7">Cell membrane</location>
        <topology evidence="1 7">Multi-pass membrane protein</topology>
    </subcellularLocation>
</comment>
<organism evidence="9 11">
    <name type="scientific">Bradyrhizobium yuanmingense</name>
    <dbReference type="NCBI Taxonomy" id="108015"/>
    <lineage>
        <taxon>Bacteria</taxon>
        <taxon>Pseudomonadati</taxon>
        <taxon>Pseudomonadota</taxon>
        <taxon>Alphaproteobacteria</taxon>
        <taxon>Hyphomicrobiales</taxon>
        <taxon>Nitrobacteraceae</taxon>
        <taxon>Bradyrhizobium</taxon>
    </lineage>
</organism>
<dbReference type="InterPro" id="IPR035906">
    <property type="entry name" value="MetI-like_sf"/>
</dbReference>
<evidence type="ECO:0000256" key="1">
    <source>
        <dbReference type="ARBA" id="ARBA00004651"/>
    </source>
</evidence>
<dbReference type="Proteomes" id="UP000183174">
    <property type="component" value="Unassembled WGS sequence"/>
</dbReference>
<comment type="similarity">
    <text evidence="7">Belongs to the binding-protein-dependent transport system permease family.</text>
</comment>
<feature type="transmembrane region" description="Helical" evidence="7">
    <location>
        <begin position="217"/>
        <end position="242"/>
    </location>
</feature>
<evidence type="ECO:0000256" key="6">
    <source>
        <dbReference type="ARBA" id="ARBA00023136"/>
    </source>
</evidence>
<dbReference type="Gene3D" id="1.10.3720.10">
    <property type="entry name" value="MetI-like"/>
    <property type="match status" value="1"/>
</dbReference>
<feature type="transmembrane region" description="Helical" evidence="7">
    <location>
        <begin position="174"/>
        <end position="196"/>
    </location>
</feature>
<name>A0A0R3C2W5_9BRAD</name>
<evidence type="ECO:0000256" key="3">
    <source>
        <dbReference type="ARBA" id="ARBA00022475"/>
    </source>
</evidence>
<feature type="transmembrane region" description="Helical" evidence="7">
    <location>
        <begin position="276"/>
        <end position="297"/>
    </location>
</feature>
<evidence type="ECO:0000259" key="8">
    <source>
        <dbReference type="PROSITE" id="PS50928"/>
    </source>
</evidence>
<dbReference type="Proteomes" id="UP000051380">
    <property type="component" value="Unassembled WGS sequence"/>
</dbReference>
<dbReference type="EMBL" id="FMAE01000004">
    <property type="protein sequence ID" value="SCB29368.1"/>
    <property type="molecule type" value="Genomic_DNA"/>
</dbReference>